<dbReference type="SMART" id="SM00563">
    <property type="entry name" value="PlsC"/>
    <property type="match status" value="1"/>
</dbReference>
<keyword evidence="2" id="KW-0808">Transferase</keyword>
<dbReference type="InterPro" id="IPR002123">
    <property type="entry name" value="Plipid/glycerol_acylTrfase"/>
</dbReference>
<evidence type="ECO:0000259" key="1">
    <source>
        <dbReference type="SMART" id="SM00563"/>
    </source>
</evidence>
<dbReference type="GO" id="GO:0016746">
    <property type="term" value="F:acyltransferase activity"/>
    <property type="evidence" value="ECO:0007669"/>
    <property type="project" value="UniProtKB-KW"/>
</dbReference>
<proteinExistence type="predicted"/>
<reference evidence="2" key="1">
    <citation type="submission" date="2019-12" db="EMBL/GenBank/DDBJ databases">
        <title>High-Quality draft genome sequences of three cyanobacteria isolated from the limestone walls of the Old Cathedral of Coimbra.</title>
        <authorList>
            <person name="Tiago I."/>
            <person name="Soares F."/>
            <person name="Portugal A."/>
        </authorList>
    </citation>
    <scope>NUCLEOTIDE SEQUENCE [LARGE SCALE GENOMIC DNA]</scope>
    <source>
        <strain evidence="2">C</strain>
    </source>
</reference>
<organism evidence="2 3">
    <name type="scientific">Petrachloros mirabilis ULC683</name>
    <dbReference type="NCBI Taxonomy" id="2781853"/>
    <lineage>
        <taxon>Bacteria</taxon>
        <taxon>Bacillati</taxon>
        <taxon>Cyanobacteriota</taxon>
        <taxon>Cyanophyceae</taxon>
        <taxon>Synechococcales</taxon>
        <taxon>Petrachlorosaceae</taxon>
        <taxon>Petrachloros</taxon>
        <taxon>Petrachloros mirabilis</taxon>
    </lineage>
</organism>
<dbReference type="RefSeq" id="WP_161825857.1">
    <property type="nucleotide sequence ID" value="NZ_WVIC01000025.1"/>
</dbReference>
<sequence>MPELIRQAQPALRFVPQAFNPTVYHGVRLLLPWWIKHRLGLAAVKAHNVESLVHLYQGFQGGQTRLFFAFRHPSTDDPFCMAYLLWHLVPRQAKAMGIPLGRPVHSHFMYDLGIPLWAGSLAGWIFPRLGGTTIQRGKADRQGLKAARDLLVNGQFPLAAAPEGATNDHSELVNPLEPGIAQLGFWSVEDLAKANRSEEVLIVPIGIQYRYVTPPWKELSEALATLEAASGLSEAGEAPGLLADGKADRLYGRLLYLSEHLLEVLEAFYERVYPSSLDKDGMATTFDHLPNRNAQLVARLHRLIERALRVAEQYFGLSPSGSFVDRCRRLEQVAWERIYRSDLEELSPLERSLADWQAAESSLRMSHMRLVERLTVVTGQYILERPTADRFAEIGLILIKIATWMQGGKPNQMSSFGPRTVQMTVGEPLSVSERWPTYCRDRAAARQAVTTLTQDLQIALENLQETQTAEAATLSP</sequence>
<dbReference type="SUPFAM" id="SSF69593">
    <property type="entry name" value="Glycerol-3-phosphate (1)-acyltransferase"/>
    <property type="match status" value="1"/>
</dbReference>
<evidence type="ECO:0000313" key="2">
    <source>
        <dbReference type="EMBL" id="NCJ07383.1"/>
    </source>
</evidence>
<gene>
    <name evidence="2" type="ORF">GS597_12870</name>
</gene>
<comment type="caution">
    <text evidence="2">The sequence shown here is derived from an EMBL/GenBank/DDBJ whole genome shotgun (WGS) entry which is preliminary data.</text>
</comment>
<name>A0A8K1ZYY1_9CYAN</name>
<evidence type="ECO:0000313" key="3">
    <source>
        <dbReference type="Proteomes" id="UP000607397"/>
    </source>
</evidence>
<keyword evidence="2" id="KW-0012">Acyltransferase</keyword>
<protein>
    <submittedName>
        <fullName evidence="2">1-acyl-sn-glycerol-3-phosphate acyltransferase</fullName>
    </submittedName>
</protein>
<dbReference type="AlphaFoldDB" id="A0A8K1ZYY1"/>
<feature type="domain" description="Phospholipid/glycerol acyltransferase" evidence="1">
    <location>
        <begin position="66"/>
        <end position="210"/>
    </location>
</feature>
<dbReference type="EMBL" id="WVIC01000025">
    <property type="protein sequence ID" value="NCJ07383.1"/>
    <property type="molecule type" value="Genomic_DNA"/>
</dbReference>
<keyword evidence="3" id="KW-1185">Reference proteome</keyword>
<dbReference type="Proteomes" id="UP000607397">
    <property type="component" value="Unassembled WGS sequence"/>
</dbReference>
<accession>A0A8K1ZYY1</accession>